<sequence>MMLYTGLVVEMDGDELMYENNFLIIHHCLYREEAYRWLNSMHLEEK</sequence>
<organism evidence="1 2">
    <name type="scientific">Pontibacter toksunensis</name>
    <dbReference type="NCBI Taxonomy" id="1332631"/>
    <lineage>
        <taxon>Bacteria</taxon>
        <taxon>Pseudomonadati</taxon>
        <taxon>Bacteroidota</taxon>
        <taxon>Cytophagia</taxon>
        <taxon>Cytophagales</taxon>
        <taxon>Hymenobacteraceae</taxon>
        <taxon>Pontibacter</taxon>
    </lineage>
</organism>
<dbReference type="Proteomes" id="UP001597641">
    <property type="component" value="Unassembled WGS sequence"/>
</dbReference>
<name>A0ABW6BT83_9BACT</name>
<gene>
    <name evidence="1" type="ORF">ACFS7Z_11645</name>
</gene>
<comment type="caution">
    <text evidence="1">The sequence shown here is derived from an EMBL/GenBank/DDBJ whole genome shotgun (WGS) entry which is preliminary data.</text>
</comment>
<protein>
    <submittedName>
        <fullName evidence="1">Uncharacterized protein</fullName>
    </submittedName>
</protein>
<evidence type="ECO:0000313" key="1">
    <source>
        <dbReference type="EMBL" id="MFD3001020.1"/>
    </source>
</evidence>
<evidence type="ECO:0000313" key="2">
    <source>
        <dbReference type="Proteomes" id="UP001597641"/>
    </source>
</evidence>
<dbReference type="RefSeq" id="WP_377484669.1">
    <property type="nucleotide sequence ID" value="NZ_JBHUOX010000007.1"/>
</dbReference>
<dbReference type="EMBL" id="JBHUOX010000007">
    <property type="protein sequence ID" value="MFD3001020.1"/>
    <property type="molecule type" value="Genomic_DNA"/>
</dbReference>
<accession>A0ABW6BT83</accession>
<keyword evidence="2" id="KW-1185">Reference proteome</keyword>
<proteinExistence type="predicted"/>
<reference evidence="2" key="1">
    <citation type="journal article" date="2019" name="Int. J. Syst. Evol. Microbiol.">
        <title>The Global Catalogue of Microorganisms (GCM) 10K type strain sequencing project: providing services to taxonomists for standard genome sequencing and annotation.</title>
        <authorList>
            <consortium name="The Broad Institute Genomics Platform"/>
            <consortium name="The Broad Institute Genome Sequencing Center for Infectious Disease"/>
            <person name="Wu L."/>
            <person name="Ma J."/>
        </authorList>
    </citation>
    <scope>NUCLEOTIDE SEQUENCE [LARGE SCALE GENOMIC DNA]</scope>
    <source>
        <strain evidence="2">KCTC 23984</strain>
    </source>
</reference>